<feature type="transmembrane region" description="Helical" evidence="2">
    <location>
        <begin position="20"/>
        <end position="40"/>
    </location>
</feature>
<evidence type="ECO:0000313" key="4">
    <source>
        <dbReference type="Proteomes" id="UP000479710"/>
    </source>
</evidence>
<organism evidence="3 4">
    <name type="scientific">Oryza meyeriana var. granulata</name>
    <dbReference type="NCBI Taxonomy" id="110450"/>
    <lineage>
        <taxon>Eukaryota</taxon>
        <taxon>Viridiplantae</taxon>
        <taxon>Streptophyta</taxon>
        <taxon>Embryophyta</taxon>
        <taxon>Tracheophyta</taxon>
        <taxon>Spermatophyta</taxon>
        <taxon>Magnoliopsida</taxon>
        <taxon>Liliopsida</taxon>
        <taxon>Poales</taxon>
        <taxon>Poaceae</taxon>
        <taxon>BOP clade</taxon>
        <taxon>Oryzoideae</taxon>
        <taxon>Oryzeae</taxon>
        <taxon>Oryzinae</taxon>
        <taxon>Oryza</taxon>
        <taxon>Oryza meyeriana</taxon>
    </lineage>
</organism>
<feature type="region of interest" description="Disordered" evidence="1">
    <location>
        <begin position="1"/>
        <end position="25"/>
    </location>
</feature>
<reference evidence="3 4" key="1">
    <citation type="submission" date="2019-11" db="EMBL/GenBank/DDBJ databases">
        <title>Whole genome sequence of Oryza granulata.</title>
        <authorList>
            <person name="Li W."/>
        </authorList>
    </citation>
    <scope>NUCLEOTIDE SEQUENCE [LARGE SCALE GENOMIC DNA]</scope>
    <source>
        <strain evidence="4">cv. Menghai</strain>
        <tissue evidence="3">Leaf</tissue>
    </source>
</reference>
<name>A0A6G1CMJ9_9ORYZ</name>
<dbReference type="AlphaFoldDB" id="A0A6G1CMJ9"/>
<keyword evidence="4" id="KW-1185">Reference proteome</keyword>
<evidence type="ECO:0000256" key="1">
    <source>
        <dbReference type="SAM" id="MobiDB-lite"/>
    </source>
</evidence>
<keyword evidence="2" id="KW-1133">Transmembrane helix</keyword>
<proteinExistence type="predicted"/>
<dbReference type="EMBL" id="SPHZ02000008">
    <property type="protein sequence ID" value="KAF0901865.1"/>
    <property type="molecule type" value="Genomic_DNA"/>
</dbReference>
<evidence type="ECO:0000256" key="2">
    <source>
        <dbReference type="SAM" id="Phobius"/>
    </source>
</evidence>
<comment type="caution">
    <text evidence="3">The sequence shown here is derived from an EMBL/GenBank/DDBJ whole genome shotgun (WGS) entry which is preliminary data.</text>
</comment>
<keyword evidence="2" id="KW-0472">Membrane</keyword>
<dbReference type="Proteomes" id="UP000479710">
    <property type="component" value="Unassembled WGS sequence"/>
</dbReference>
<gene>
    <name evidence="3" type="ORF">E2562_006482</name>
</gene>
<sequence length="76" mass="8544">MTRSMRPSDESPLLSHLHPTVGGSGSNVMVAFILPLISSMDKSWLRKLRYNQESLEIRNLIRTDMLGINGSLNTMQ</sequence>
<accession>A0A6G1CMJ9</accession>
<evidence type="ECO:0000313" key="3">
    <source>
        <dbReference type="EMBL" id="KAF0901865.1"/>
    </source>
</evidence>
<protein>
    <submittedName>
        <fullName evidence="3">Uncharacterized protein</fullName>
    </submittedName>
</protein>
<keyword evidence="2" id="KW-0812">Transmembrane</keyword>